<accession>A0A3P3QPP5</accession>
<protein>
    <recommendedName>
        <fullName evidence="3">XRE family transcriptional regulator</fullName>
    </recommendedName>
</protein>
<dbReference type="EMBL" id="RRCF01000001">
    <property type="protein sequence ID" value="RRJ22758.1"/>
    <property type="molecule type" value="Genomic_DNA"/>
</dbReference>
<dbReference type="RefSeq" id="WP_052749459.1">
    <property type="nucleotide sequence ID" value="NZ_LAVS01000098.1"/>
</dbReference>
<evidence type="ECO:0000313" key="1">
    <source>
        <dbReference type="EMBL" id="RRJ22758.1"/>
    </source>
</evidence>
<organism evidence="1 2">
    <name type="scientific">Rheinheimera mesophila</name>
    <dbReference type="NCBI Taxonomy" id="1547515"/>
    <lineage>
        <taxon>Bacteria</taxon>
        <taxon>Pseudomonadati</taxon>
        <taxon>Pseudomonadota</taxon>
        <taxon>Gammaproteobacteria</taxon>
        <taxon>Chromatiales</taxon>
        <taxon>Chromatiaceae</taxon>
        <taxon>Rheinheimera</taxon>
    </lineage>
</organism>
<keyword evidence="2" id="KW-1185">Reference proteome</keyword>
<dbReference type="Proteomes" id="UP000276260">
    <property type="component" value="Unassembled WGS sequence"/>
</dbReference>
<gene>
    <name evidence="1" type="ORF">EIK76_01335</name>
</gene>
<sequence>MKTVEYLDAVKTAYSLGSDYQLAKKMNENTSRISMYRTNGTVMNDDLAIKISYLLDLNPLAVLADAHIEREMKLGNDSMVIFWEEVKRSGKMDVKVLSKMVA</sequence>
<evidence type="ECO:0008006" key="3">
    <source>
        <dbReference type="Google" id="ProtNLM"/>
    </source>
</evidence>
<name>A0A3P3QPP5_9GAMM</name>
<evidence type="ECO:0000313" key="2">
    <source>
        <dbReference type="Proteomes" id="UP000276260"/>
    </source>
</evidence>
<comment type="caution">
    <text evidence="1">The sequence shown here is derived from an EMBL/GenBank/DDBJ whole genome shotgun (WGS) entry which is preliminary data.</text>
</comment>
<proteinExistence type="predicted"/>
<reference evidence="1 2" key="1">
    <citation type="submission" date="2018-11" db="EMBL/GenBank/DDBJ databases">
        <title>Draft genome analysis of Rheinheimera mesophila isolated from an industrial waste site.</title>
        <authorList>
            <person name="Yu Q."/>
            <person name="Qi Y."/>
            <person name="Zhang H."/>
            <person name="Lu Y."/>
            <person name="Pu J."/>
        </authorList>
    </citation>
    <scope>NUCLEOTIDE SEQUENCE [LARGE SCALE GENOMIC DNA]</scope>
    <source>
        <strain evidence="1 2">IITR13</strain>
    </source>
</reference>
<dbReference type="AlphaFoldDB" id="A0A3P3QPP5"/>